<dbReference type="VEuPathDB" id="CryptoDB:Cvel_15710"/>
<proteinExistence type="predicted"/>
<dbReference type="CDD" id="cd01647">
    <property type="entry name" value="RT_LTR"/>
    <property type="match status" value="1"/>
</dbReference>
<dbReference type="AlphaFoldDB" id="A0A0G4F825"/>
<dbReference type="SUPFAM" id="SSF56672">
    <property type="entry name" value="DNA/RNA polymerases"/>
    <property type="match status" value="1"/>
</dbReference>
<gene>
    <name evidence="2" type="ORF">Cvel_15710</name>
</gene>
<dbReference type="PROSITE" id="PS50878">
    <property type="entry name" value="RT_POL"/>
    <property type="match status" value="1"/>
</dbReference>
<evidence type="ECO:0000259" key="1">
    <source>
        <dbReference type="PROSITE" id="PS50878"/>
    </source>
</evidence>
<dbReference type="PANTHER" id="PTHR24559:SF444">
    <property type="entry name" value="REVERSE TRANSCRIPTASE DOMAIN-CONTAINING PROTEIN"/>
    <property type="match status" value="1"/>
</dbReference>
<dbReference type="Pfam" id="PF00078">
    <property type="entry name" value="RVT_1"/>
    <property type="match status" value="1"/>
</dbReference>
<dbReference type="FunFam" id="3.30.70.270:FF:000020">
    <property type="entry name" value="Transposon Tf2-6 polyprotein-like Protein"/>
    <property type="match status" value="1"/>
</dbReference>
<dbReference type="InterPro" id="IPR043128">
    <property type="entry name" value="Rev_trsase/Diguanyl_cyclase"/>
</dbReference>
<dbReference type="InterPro" id="IPR053134">
    <property type="entry name" value="RNA-dir_DNA_polymerase"/>
</dbReference>
<sequence length="610" mass="68747">MGVSNPFMQPQGLVVPSGLAPSPMQHQQMWQLAARPGFSTPLDLTVVDLDDDYDVVLGIPFCEEYIPILYYHEKALTIPACELPTGRDLLLFDSEEYPAEGEGEDFFSQRELHRLMKRPSSHMYLFRLEAVRKGGVSDTLGVHSLQSADELPGPPPHRKIECEIKLEAGHAPPARAPYRLSYGQLDELRRQLDSYLEKGHICPSTSPYTVPVLFMQKADRTQRMYIDFTGLNKITVRDKFPIPHPEELLIRLHGAKFFSSLDLRQYFHQTRIRERDEEKTAFVTRYGSFEWLVMPFDLCNAPSISMRLITDVLRPLLNKCVVMFINDVLVFSRTPEEHIKHINQVLSLLREHQLYVKVSKCAWLRTEAKFLGLVVDGKGVRPSHEKIQGLTEFTQPTDRTSLHQFLGLANWFRRFVPRFSFLVGPLTFLLQGNVPFEWKTAQSRTFAELKKAVQEHATLALPDPSKPVILELGITPKYISGRANVVADALSRNLPAARQLIPSSAKLSRMGCAQRLPVRPRPLPEAVPVSVQPVGSLGAEYADLPDLVPEIEESQTPVRKGDGQQSRVGMELQSLTVFTNAFLQEGILSRSLLPPCPSASVTAVPTRPHP</sequence>
<dbReference type="PANTHER" id="PTHR24559">
    <property type="entry name" value="TRANSPOSON TY3-I GAG-POL POLYPROTEIN"/>
    <property type="match status" value="1"/>
</dbReference>
<protein>
    <recommendedName>
        <fullName evidence="1">Reverse transcriptase domain-containing protein</fullName>
    </recommendedName>
</protein>
<feature type="domain" description="Reverse transcriptase" evidence="1">
    <location>
        <begin position="196"/>
        <end position="375"/>
    </location>
</feature>
<evidence type="ECO:0000313" key="2">
    <source>
        <dbReference type="EMBL" id="CEM08844.1"/>
    </source>
</evidence>
<name>A0A0G4F825_9ALVE</name>
<organism evidence="2">
    <name type="scientific">Chromera velia CCMP2878</name>
    <dbReference type="NCBI Taxonomy" id="1169474"/>
    <lineage>
        <taxon>Eukaryota</taxon>
        <taxon>Sar</taxon>
        <taxon>Alveolata</taxon>
        <taxon>Colpodellida</taxon>
        <taxon>Chromeraceae</taxon>
        <taxon>Chromera</taxon>
    </lineage>
</organism>
<dbReference type="PhylomeDB" id="A0A0G4F825"/>
<reference evidence="2" key="1">
    <citation type="submission" date="2014-11" db="EMBL/GenBank/DDBJ databases">
        <authorList>
            <person name="Otto D Thomas"/>
            <person name="Naeem Raeece"/>
        </authorList>
    </citation>
    <scope>NUCLEOTIDE SEQUENCE</scope>
</reference>
<dbReference type="Gene3D" id="3.30.70.270">
    <property type="match status" value="2"/>
</dbReference>
<dbReference type="EMBL" id="CDMZ01000192">
    <property type="protein sequence ID" value="CEM08844.1"/>
    <property type="molecule type" value="Genomic_DNA"/>
</dbReference>
<dbReference type="Gene3D" id="3.10.10.10">
    <property type="entry name" value="HIV Type 1 Reverse Transcriptase, subunit A, domain 1"/>
    <property type="match status" value="1"/>
</dbReference>
<dbReference type="InterPro" id="IPR000477">
    <property type="entry name" value="RT_dom"/>
</dbReference>
<dbReference type="InterPro" id="IPR043502">
    <property type="entry name" value="DNA/RNA_pol_sf"/>
</dbReference>
<accession>A0A0G4F825</accession>